<dbReference type="GO" id="GO:0006952">
    <property type="term" value="P:defense response"/>
    <property type="evidence" value="ECO:0007669"/>
    <property type="project" value="UniProtKB-KW"/>
</dbReference>
<evidence type="ECO:0000259" key="4">
    <source>
        <dbReference type="Pfam" id="PF23559"/>
    </source>
</evidence>
<comment type="caution">
    <text evidence="6">The sequence shown here is derived from an EMBL/GenBank/DDBJ whole genome shotgun (WGS) entry which is preliminary data.</text>
</comment>
<keyword evidence="2" id="KW-0611">Plant defense</keyword>
<dbReference type="InterPro" id="IPR058922">
    <property type="entry name" value="WHD_DRP"/>
</dbReference>
<dbReference type="FunFam" id="3.40.50.300:FF:001091">
    <property type="entry name" value="Probable disease resistance protein At1g61300"/>
    <property type="match status" value="1"/>
</dbReference>
<dbReference type="GO" id="GO:0043531">
    <property type="term" value="F:ADP binding"/>
    <property type="evidence" value="ECO:0007669"/>
    <property type="project" value="InterPro"/>
</dbReference>
<keyword evidence="1" id="KW-0677">Repeat</keyword>
<dbReference type="Gene3D" id="1.10.8.430">
    <property type="entry name" value="Helical domain of apoptotic protease-activating factors"/>
    <property type="match status" value="1"/>
</dbReference>
<reference evidence="6 7" key="1">
    <citation type="submission" date="2017-11" db="EMBL/GenBank/DDBJ databases">
        <title>De-novo sequencing of pomegranate (Punica granatum L.) genome.</title>
        <authorList>
            <person name="Akparov Z."/>
            <person name="Amiraslanov A."/>
            <person name="Hajiyeva S."/>
            <person name="Abbasov M."/>
            <person name="Kaur K."/>
            <person name="Hamwieh A."/>
            <person name="Solovyev V."/>
            <person name="Salamov A."/>
            <person name="Braich B."/>
            <person name="Kosarev P."/>
            <person name="Mahmoud A."/>
            <person name="Hajiyev E."/>
            <person name="Babayeva S."/>
            <person name="Izzatullayeva V."/>
            <person name="Mammadov A."/>
            <person name="Mammadov A."/>
            <person name="Sharifova S."/>
            <person name="Ojaghi J."/>
            <person name="Eynullazada K."/>
            <person name="Bayramov B."/>
            <person name="Abdulazimova A."/>
            <person name="Shahmuradov I."/>
        </authorList>
    </citation>
    <scope>NUCLEOTIDE SEQUENCE [LARGE SCALE GENOMIC DNA]</scope>
    <source>
        <strain evidence="7">cv. AG2017</strain>
        <tissue evidence="6">Leaf</tissue>
    </source>
</reference>
<dbReference type="PANTHER" id="PTHR36766:SF61">
    <property type="entry name" value="NB-ARC DOMAIN DISEASE RESISTANCE PROTEIN"/>
    <property type="match status" value="1"/>
</dbReference>
<feature type="domain" description="Disease resistance protein winged helix" evidence="4">
    <location>
        <begin position="281"/>
        <end position="351"/>
    </location>
</feature>
<dbReference type="EMBL" id="PGOL01045260">
    <property type="protein sequence ID" value="PKH47924.1"/>
    <property type="molecule type" value="Genomic_DNA"/>
</dbReference>
<dbReference type="Gene3D" id="3.40.50.300">
    <property type="entry name" value="P-loop containing nucleotide triphosphate hydrolases"/>
    <property type="match status" value="1"/>
</dbReference>
<dbReference type="SUPFAM" id="SSF52058">
    <property type="entry name" value="L domain-like"/>
    <property type="match status" value="1"/>
</dbReference>
<dbReference type="InterPro" id="IPR055414">
    <property type="entry name" value="LRR_R13L4/SHOC2-like"/>
</dbReference>
<evidence type="ECO:0000313" key="6">
    <source>
        <dbReference type="EMBL" id="PKH47924.1"/>
    </source>
</evidence>
<gene>
    <name evidence="6" type="ORF">CRG98_050398</name>
</gene>
<dbReference type="Pfam" id="PF00931">
    <property type="entry name" value="NB-ARC"/>
    <property type="match status" value="1"/>
</dbReference>
<dbReference type="Pfam" id="PF23559">
    <property type="entry name" value="WHD_DRP"/>
    <property type="match status" value="1"/>
</dbReference>
<organism evidence="6 7">
    <name type="scientific">Punica granatum</name>
    <name type="common">Pomegranate</name>
    <dbReference type="NCBI Taxonomy" id="22663"/>
    <lineage>
        <taxon>Eukaryota</taxon>
        <taxon>Viridiplantae</taxon>
        <taxon>Streptophyta</taxon>
        <taxon>Embryophyta</taxon>
        <taxon>Tracheophyta</taxon>
        <taxon>Spermatophyta</taxon>
        <taxon>Magnoliopsida</taxon>
        <taxon>eudicotyledons</taxon>
        <taxon>Gunneridae</taxon>
        <taxon>Pentapetalae</taxon>
        <taxon>rosids</taxon>
        <taxon>malvids</taxon>
        <taxon>Myrtales</taxon>
        <taxon>Lythraceae</taxon>
        <taxon>Punica</taxon>
    </lineage>
</organism>
<accession>A0A2I0GBX2</accession>
<sequence>QPNPGGSSRTIWRETHSHVHLPEVVGRDIDRDAIVECLMGPNMVQNPFIVSIVGIGGLGKTTLAKLVFNDSRIEAHFEKRIWVFVSEEFNLKKILQKIVSCVSPTVDPSNHLDIEQLQANLRDILRDKKFLLVLDDVWNENRRQWNELSDLLSGAAEGSSVIVTTRSLKVASTVRTCYKHKLGGLSHDYCMSLFEKHVKVTDPELLDIVSKVVEKCGGVPLVLRALGGVLHLNTDVRYWRSILDKSILSVLHNEDDILPIIKLSYDHLPPHLKRCFHFCSLFPKDFQFNNIVISRYWKSVGLINMINDNQNSEEVAEEYMKELLARSFFHDFKDYGAVFKFKMHDLVHDLALSVAQNECSTVTFNNPSIPCRVQHILIADNTFNRDEVSPPSLLSKPNNCWTVMLRNFESGISKALLTVCISSSKYLRLLDLDRSNFEVIPDSIGTLKHLRHLNLEHNRRIRRLPSSICNLQSLQALCLNGCESLEELPRDMWKLISLEQLSLTTKQRSLKSTGIGYLKSLKFLWICQCNNLESLFEGMNVEGLTALQGLSIRQCASLTSIPVDQLKYLGSLEVLAAIDCGKLDLSADEQIFPLMLRTLDVRGLPLMSTVPVWFLGFASTLECLSICNCEQLEELPEWLKQFRHLKRLQIYRCNKVVSLPDGVQNLPALKRMEIFCCRPLGERCRLNGPEWDKIAHVSEIVIDFERIN</sequence>
<evidence type="ECO:0000256" key="2">
    <source>
        <dbReference type="ARBA" id="ARBA00022821"/>
    </source>
</evidence>
<dbReference type="InterPro" id="IPR036388">
    <property type="entry name" value="WH-like_DNA-bd_sf"/>
</dbReference>
<dbReference type="Pfam" id="PF23598">
    <property type="entry name" value="LRR_14"/>
    <property type="match status" value="1"/>
</dbReference>
<evidence type="ECO:0000313" key="7">
    <source>
        <dbReference type="Proteomes" id="UP000233551"/>
    </source>
</evidence>
<feature type="domain" description="Disease resistance R13L4/SHOC-2-like LRR" evidence="5">
    <location>
        <begin position="419"/>
        <end position="626"/>
    </location>
</feature>
<proteinExistence type="predicted"/>
<dbReference type="InterPro" id="IPR027417">
    <property type="entry name" value="P-loop_NTPase"/>
</dbReference>
<dbReference type="SUPFAM" id="SSF52540">
    <property type="entry name" value="P-loop containing nucleoside triphosphate hydrolases"/>
    <property type="match status" value="1"/>
</dbReference>
<dbReference type="Gene3D" id="3.80.10.10">
    <property type="entry name" value="Ribonuclease Inhibitor"/>
    <property type="match status" value="1"/>
</dbReference>
<evidence type="ECO:0000256" key="1">
    <source>
        <dbReference type="ARBA" id="ARBA00022737"/>
    </source>
</evidence>
<dbReference type="PRINTS" id="PR00364">
    <property type="entry name" value="DISEASERSIST"/>
</dbReference>
<dbReference type="InterPro" id="IPR032675">
    <property type="entry name" value="LRR_dom_sf"/>
</dbReference>
<dbReference type="AlphaFoldDB" id="A0A2I0GBX2"/>
<dbReference type="InterPro" id="IPR002182">
    <property type="entry name" value="NB-ARC"/>
</dbReference>
<dbReference type="InterPro" id="IPR042197">
    <property type="entry name" value="Apaf_helical"/>
</dbReference>
<keyword evidence="7" id="KW-1185">Reference proteome</keyword>
<feature type="non-terminal residue" evidence="6">
    <location>
        <position position="1"/>
    </location>
</feature>
<dbReference type="STRING" id="22663.A0A2I0GBX2"/>
<dbReference type="PANTHER" id="PTHR36766">
    <property type="entry name" value="PLANT BROAD-SPECTRUM MILDEW RESISTANCE PROTEIN RPW8"/>
    <property type="match status" value="1"/>
</dbReference>
<protein>
    <submittedName>
        <fullName evidence="6">Uncharacterized protein</fullName>
    </submittedName>
</protein>
<name>A0A2I0GBX2_PUNGR</name>
<dbReference type="Proteomes" id="UP000233551">
    <property type="component" value="Unassembled WGS sequence"/>
</dbReference>
<evidence type="ECO:0000259" key="5">
    <source>
        <dbReference type="Pfam" id="PF23598"/>
    </source>
</evidence>
<feature type="domain" description="NB-ARC" evidence="3">
    <location>
        <begin position="32"/>
        <end position="198"/>
    </location>
</feature>
<evidence type="ECO:0000259" key="3">
    <source>
        <dbReference type="Pfam" id="PF00931"/>
    </source>
</evidence>
<dbReference type="Gene3D" id="1.10.10.10">
    <property type="entry name" value="Winged helix-like DNA-binding domain superfamily/Winged helix DNA-binding domain"/>
    <property type="match status" value="1"/>
</dbReference>